<accession>A0A1H1SE42</accession>
<protein>
    <submittedName>
        <fullName evidence="3">Uncharacterized protein</fullName>
    </submittedName>
</protein>
<feature type="transmembrane region" description="Helical" evidence="2">
    <location>
        <begin position="57"/>
        <end position="78"/>
    </location>
</feature>
<organism evidence="3 4">
    <name type="scientific">Microbacterium paraoxydans</name>
    <dbReference type="NCBI Taxonomy" id="199592"/>
    <lineage>
        <taxon>Bacteria</taxon>
        <taxon>Bacillati</taxon>
        <taxon>Actinomycetota</taxon>
        <taxon>Actinomycetes</taxon>
        <taxon>Micrococcales</taxon>
        <taxon>Microbacteriaceae</taxon>
        <taxon>Microbacterium</taxon>
    </lineage>
</organism>
<reference evidence="3 4" key="1">
    <citation type="submission" date="2016-10" db="EMBL/GenBank/DDBJ databases">
        <authorList>
            <person name="de Groot N.N."/>
        </authorList>
    </citation>
    <scope>NUCLEOTIDE SEQUENCE [LARGE SCALE GENOMIC DNA]</scope>
    <source>
        <strain evidence="3 4">DSM 15019</strain>
    </source>
</reference>
<dbReference type="Proteomes" id="UP000182126">
    <property type="component" value="Chromosome I"/>
</dbReference>
<feature type="transmembrane region" description="Helical" evidence="2">
    <location>
        <begin position="24"/>
        <end position="50"/>
    </location>
</feature>
<keyword evidence="2" id="KW-0472">Membrane</keyword>
<name>A0A1H1SE42_9MICO</name>
<evidence type="ECO:0000256" key="1">
    <source>
        <dbReference type="SAM" id="MobiDB-lite"/>
    </source>
</evidence>
<sequence>MSKVRRGSAGRGVVMTTLGVARDLAAILVPIGYVGAALAAVCAIVAAIAIIRGAGGLAGGAVGLWIVCALMSFTASFANQWLPLIAAGASLVGMLVIGGIVRAMLTAGGFESRRRAARVKPAPATTTTATLKTGSTATPTAPVAVVS</sequence>
<evidence type="ECO:0000256" key="2">
    <source>
        <dbReference type="SAM" id="Phobius"/>
    </source>
</evidence>
<proteinExistence type="predicted"/>
<evidence type="ECO:0000313" key="3">
    <source>
        <dbReference type="EMBL" id="SDS46247.1"/>
    </source>
</evidence>
<dbReference type="AlphaFoldDB" id="A0A1H1SE42"/>
<dbReference type="EMBL" id="LT629770">
    <property type="protein sequence ID" value="SDS46247.1"/>
    <property type="molecule type" value="Genomic_DNA"/>
</dbReference>
<keyword evidence="2" id="KW-1133">Transmembrane helix</keyword>
<keyword evidence="2" id="KW-0812">Transmembrane</keyword>
<feature type="region of interest" description="Disordered" evidence="1">
    <location>
        <begin position="125"/>
        <end position="147"/>
    </location>
</feature>
<feature type="transmembrane region" description="Helical" evidence="2">
    <location>
        <begin position="84"/>
        <end position="105"/>
    </location>
</feature>
<feature type="compositionally biased region" description="Low complexity" evidence="1">
    <location>
        <begin position="125"/>
        <end position="141"/>
    </location>
</feature>
<evidence type="ECO:0000313" key="4">
    <source>
        <dbReference type="Proteomes" id="UP000182126"/>
    </source>
</evidence>
<gene>
    <name evidence="3" type="ORF">SAMN04489809_1908</name>
</gene>